<sequence>MKVETSSLPAPPSCNDDSRVINMLRSGDEAVFMSLVSFYTNTMVNRAMNYVTARTVAEEVVQETWLAVFEGINCFKGHSSLKTWIFRILTNIAKTRARRERRSIPFSQLVDYGRDSVGPVVDADCGLETEQLAPHQWASFSTNWEGIPETCLLSRERCTCIEDAIKALVPSQRVIIILRDIEGCTPEETCHKLGISEGNQRVLLHRARARVRQMLEHYFAEQ</sequence>
<reference evidence="7 8" key="1">
    <citation type="journal article" date="2021" name="Int. J. Syst. Evol. Microbiol.">
        <title>Reticulibacter mediterranei gen. nov., sp. nov., within the new family Reticulibacteraceae fam. nov., and Ktedonospora formicarum gen. nov., sp. nov., Ktedonobacter robiniae sp. nov., Dictyobacter formicarum sp. nov. and Dictyobacter arantiisoli sp. nov., belonging to the class Ktedonobacteria.</title>
        <authorList>
            <person name="Yabe S."/>
            <person name="Zheng Y."/>
            <person name="Wang C.M."/>
            <person name="Sakai Y."/>
            <person name="Abe K."/>
            <person name="Yokota A."/>
            <person name="Donadio S."/>
            <person name="Cavaletti L."/>
            <person name="Monciardini P."/>
        </authorList>
    </citation>
    <scope>NUCLEOTIDE SEQUENCE [LARGE SCALE GENOMIC DNA]</scope>
    <source>
        <strain evidence="7 8">SOSP1-9</strain>
    </source>
</reference>
<dbReference type="InterPro" id="IPR013325">
    <property type="entry name" value="RNA_pol_sigma_r2"/>
</dbReference>
<dbReference type="InterPro" id="IPR014284">
    <property type="entry name" value="RNA_pol_sigma-70_dom"/>
</dbReference>
<dbReference type="EMBL" id="BNJJ01000024">
    <property type="protein sequence ID" value="GHO88380.1"/>
    <property type="molecule type" value="Genomic_DNA"/>
</dbReference>
<gene>
    <name evidence="7" type="primary">rpoE_1</name>
    <name evidence="7" type="ORF">KSZ_63860</name>
</gene>
<evidence type="ECO:0000313" key="8">
    <source>
        <dbReference type="Proteomes" id="UP000635565"/>
    </source>
</evidence>
<dbReference type="InterPro" id="IPR013324">
    <property type="entry name" value="RNA_pol_sigma_r3/r4-like"/>
</dbReference>
<evidence type="ECO:0000256" key="1">
    <source>
        <dbReference type="ARBA" id="ARBA00010641"/>
    </source>
</evidence>
<dbReference type="CDD" id="cd06171">
    <property type="entry name" value="Sigma70_r4"/>
    <property type="match status" value="1"/>
</dbReference>
<dbReference type="Proteomes" id="UP000635565">
    <property type="component" value="Unassembled WGS sequence"/>
</dbReference>
<evidence type="ECO:0000259" key="6">
    <source>
        <dbReference type="Pfam" id="PF08281"/>
    </source>
</evidence>
<dbReference type="Pfam" id="PF08281">
    <property type="entry name" value="Sigma70_r4_2"/>
    <property type="match status" value="1"/>
</dbReference>
<dbReference type="SUPFAM" id="SSF88659">
    <property type="entry name" value="Sigma3 and sigma4 domains of RNA polymerase sigma factors"/>
    <property type="match status" value="1"/>
</dbReference>
<comment type="similarity">
    <text evidence="1">Belongs to the sigma-70 factor family. ECF subfamily.</text>
</comment>
<dbReference type="Gene3D" id="1.10.10.10">
    <property type="entry name" value="Winged helix-like DNA-binding domain superfamily/Winged helix DNA-binding domain"/>
    <property type="match status" value="1"/>
</dbReference>
<keyword evidence="8" id="KW-1185">Reference proteome</keyword>
<name>A0ABQ3VRC9_9CHLR</name>
<organism evidence="7 8">
    <name type="scientific">Dictyobacter formicarum</name>
    <dbReference type="NCBI Taxonomy" id="2778368"/>
    <lineage>
        <taxon>Bacteria</taxon>
        <taxon>Bacillati</taxon>
        <taxon>Chloroflexota</taxon>
        <taxon>Ktedonobacteria</taxon>
        <taxon>Ktedonobacterales</taxon>
        <taxon>Dictyobacteraceae</taxon>
        <taxon>Dictyobacter</taxon>
    </lineage>
</organism>
<dbReference type="InterPro" id="IPR036388">
    <property type="entry name" value="WH-like_DNA-bd_sf"/>
</dbReference>
<keyword evidence="2" id="KW-0805">Transcription regulation</keyword>
<feature type="domain" description="RNA polymerase sigma factor 70 region 4 type 2" evidence="6">
    <location>
        <begin position="160"/>
        <end position="210"/>
    </location>
</feature>
<evidence type="ECO:0000256" key="2">
    <source>
        <dbReference type="ARBA" id="ARBA00023015"/>
    </source>
</evidence>
<keyword evidence="3" id="KW-0731">Sigma factor</keyword>
<dbReference type="Gene3D" id="1.10.1740.10">
    <property type="match status" value="1"/>
</dbReference>
<evidence type="ECO:0000313" key="7">
    <source>
        <dbReference type="EMBL" id="GHO88380.1"/>
    </source>
</evidence>
<dbReference type="Pfam" id="PF04542">
    <property type="entry name" value="Sigma70_r2"/>
    <property type="match status" value="1"/>
</dbReference>
<proteinExistence type="inferred from homology"/>
<evidence type="ECO:0000259" key="5">
    <source>
        <dbReference type="Pfam" id="PF04542"/>
    </source>
</evidence>
<dbReference type="InterPro" id="IPR013249">
    <property type="entry name" value="RNA_pol_sigma70_r4_t2"/>
</dbReference>
<dbReference type="RefSeq" id="WP_201365973.1">
    <property type="nucleotide sequence ID" value="NZ_BNJJ01000024.1"/>
</dbReference>
<protein>
    <submittedName>
        <fullName evidence="7">RNA polymerase sigma24 factor</fullName>
    </submittedName>
</protein>
<keyword evidence="4" id="KW-0804">Transcription</keyword>
<evidence type="ECO:0000256" key="4">
    <source>
        <dbReference type="ARBA" id="ARBA00023163"/>
    </source>
</evidence>
<accession>A0ABQ3VRC9</accession>
<dbReference type="PANTHER" id="PTHR43133:SF53">
    <property type="entry name" value="ECF RNA POLYMERASE SIGMA-E FACTOR"/>
    <property type="match status" value="1"/>
</dbReference>
<comment type="caution">
    <text evidence="7">The sequence shown here is derived from an EMBL/GenBank/DDBJ whole genome shotgun (WGS) entry which is preliminary data.</text>
</comment>
<evidence type="ECO:0000256" key="3">
    <source>
        <dbReference type="ARBA" id="ARBA00023082"/>
    </source>
</evidence>
<dbReference type="NCBIfam" id="TIGR02937">
    <property type="entry name" value="sigma70-ECF"/>
    <property type="match status" value="1"/>
</dbReference>
<dbReference type="SUPFAM" id="SSF88946">
    <property type="entry name" value="Sigma2 domain of RNA polymerase sigma factors"/>
    <property type="match status" value="1"/>
</dbReference>
<dbReference type="PANTHER" id="PTHR43133">
    <property type="entry name" value="RNA POLYMERASE ECF-TYPE SIGMA FACTO"/>
    <property type="match status" value="1"/>
</dbReference>
<dbReference type="InterPro" id="IPR039425">
    <property type="entry name" value="RNA_pol_sigma-70-like"/>
</dbReference>
<feature type="domain" description="RNA polymerase sigma-70 region 2" evidence="5">
    <location>
        <begin position="39"/>
        <end position="102"/>
    </location>
</feature>
<dbReference type="InterPro" id="IPR007627">
    <property type="entry name" value="RNA_pol_sigma70_r2"/>
</dbReference>